<gene>
    <name evidence="1" type="ORF">GCM10009741_54030</name>
</gene>
<organism evidence="1 2">
    <name type="scientific">Kribbella lupini</name>
    <dbReference type="NCBI Taxonomy" id="291602"/>
    <lineage>
        <taxon>Bacteria</taxon>
        <taxon>Bacillati</taxon>
        <taxon>Actinomycetota</taxon>
        <taxon>Actinomycetes</taxon>
        <taxon>Propionibacteriales</taxon>
        <taxon>Kribbellaceae</taxon>
        <taxon>Kribbella</taxon>
    </lineage>
</organism>
<evidence type="ECO:0000313" key="1">
    <source>
        <dbReference type="EMBL" id="GAA1543980.1"/>
    </source>
</evidence>
<dbReference type="RefSeq" id="WP_344179042.1">
    <property type="nucleotide sequence ID" value="NZ_BAAANC010000003.1"/>
</dbReference>
<dbReference type="InterPro" id="IPR028965">
    <property type="entry name" value="Imm7"/>
</dbReference>
<reference evidence="1 2" key="1">
    <citation type="journal article" date="2019" name="Int. J. Syst. Evol. Microbiol.">
        <title>The Global Catalogue of Microorganisms (GCM) 10K type strain sequencing project: providing services to taxonomists for standard genome sequencing and annotation.</title>
        <authorList>
            <consortium name="The Broad Institute Genomics Platform"/>
            <consortium name="The Broad Institute Genome Sequencing Center for Infectious Disease"/>
            <person name="Wu L."/>
            <person name="Ma J."/>
        </authorList>
    </citation>
    <scope>NUCLEOTIDE SEQUENCE [LARGE SCALE GENOMIC DNA]</scope>
    <source>
        <strain evidence="1 2">JCM 14303</strain>
    </source>
</reference>
<dbReference type="Pfam" id="PF15585">
    <property type="entry name" value="Imm7"/>
    <property type="match status" value="1"/>
</dbReference>
<proteinExistence type="predicted"/>
<sequence>MYEVNLWFCLQEAGDDWEFAEVHEKALRVEQLIAGFDAHTIKADFRILNGKYYVTLTCYANRPRAHELGIIDSLVSEVVRLLPGSYGLIYEFDDERTDFPGHDAFKVTVLARSKLSIRVDPFLSPVSRVIDDEELMPDG</sequence>
<comment type="caution">
    <text evidence="1">The sequence shown here is derived from an EMBL/GenBank/DDBJ whole genome shotgun (WGS) entry which is preliminary data.</text>
</comment>
<accession>A0ABN2BNK7</accession>
<keyword evidence="2" id="KW-1185">Reference proteome</keyword>
<evidence type="ECO:0000313" key="2">
    <source>
        <dbReference type="Proteomes" id="UP001500363"/>
    </source>
</evidence>
<dbReference type="Proteomes" id="UP001500363">
    <property type="component" value="Unassembled WGS sequence"/>
</dbReference>
<dbReference type="EMBL" id="BAAANC010000003">
    <property type="protein sequence ID" value="GAA1543980.1"/>
    <property type="molecule type" value="Genomic_DNA"/>
</dbReference>
<name>A0ABN2BNK7_9ACTN</name>
<protein>
    <submittedName>
        <fullName evidence="1">Imm7 family immunity protein</fullName>
    </submittedName>
</protein>